<comment type="caution">
    <text evidence="8">The sequence shown here is derived from an EMBL/GenBank/DDBJ whole genome shotgun (WGS) entry which is preliminary data.</text>
</comment>
<feature type="transmembrane region" description="Helical" evidence="7">
    <location>
        <begin position="66"/>
        <end position="92"/>
    </location>
</feature>
<keyword evidence="2" id="KW-1003">Cell membrane</keyword>
<feature type="compositionally biased region" description="Polar residues" evidence="6">
    <location>
        <begin position="428"/>
        <end position="445"/>
    </location>
</feature>
<dbReference type="Pfam" id="PF13520">
    <property type="entry name" value="AA_permease_2"/>
    <property type="match status" value="1"/>
</dbReference>
<evidence type="ECO:0000256" key="1">
    <source>
        <dbReference type="ARBA" id="ARBA00004651"/>
    </source>
</evidence>
<feature type="transmembrane region" description="Helical" evidence="7">
    <location>
        <begin position="209"/>
        <end position="231"/>
    </location>
</feature>
<evidence type="ECO:0000256" key="2">
    <source>
        <dbReference type="ARBA" id="ARBA00022475"/>
    </source>
</evidence>
<comment type="subcellular location">
    <subcellularLocation>
        <location evidence="1">Cell membrane</location>
        <topology evidence="1">Multi-pass membrane protein</topology>
    </subcellularLocation>
</comment>
<evidence type="ECO:0000256" key="5">
    <source>
        <dbReference type="ARBA" id="ARBA00023136"/>
    </source>
</evidence>
<gene>
    <name evidence="8" type="ORF">J2X12_003677</name>
</gene>
<dbReference type="GO" id="GO:0005886">
    <property type="term" value="C:plasma membrane"/>
    <property type="evidence" value="ECO:0007669"/>
    <property type="project" value="UniProtKB-SubCell"/>
</dbReference>
<name>A0AAW8NHY9_PSEOX</name>
<accession>A0AAW8NHY9</accession>
<feature type="transmembrane region" description="Helical" evidence="7">
    <location>
        <begin position="169"/>
        <end position="188"/>
    </location>
</feature>
<reference evidence="8" key="1">
    <citation type="submission" date="2023-07" db="EMBL/GenBank/DDBJ databases">
        <title>Sorghum-associated microbial communities from plants grown in Nebraska, USA.</title>
        <authorList>
            <person name="Schachtman D."/>
        </authorList>
    </citation>
    <scope>NUCLEOTIDE SEQUENCE</scope>
    <source>
        <strain evidence="8">BE261</strain>
    </source>
</reference>
<dbReference type="Gene3D" id="1.20.1740.10">
    <property type="entry name" value="Amino acid/polyamine transporter I"/>
    <property type="match status" value="1"/>
</dbReference>
<evidence type="ECO:0000313" key="8">
    <source>
        <dbReference type="EMBL" id="MDR7165623.1"/>
    </source>
</evidence>
<feature type="region of interest" description="Disordered" evidence="6">
    <location>
        <begin position="425"/>
        <end position="445"/>
    </location>
</feature>
<keyword evidence="4 7" id="KW-1133">Transmembrane helix</keyword>
<dbReference type="InterPro" id="IPR002293">
    <property type="entry name" value="AA/rel_permease1"/>
</dbReference>
<proteinExistence type="predicted"/>
<feature type="transmembrane region" description="Helical" evidence="7">
    <location>
        <begin position="306"/>
        <end position="325"/>
    </location>
</feature>
<protein>
    <submittedName>
        <fullName evidence="8">Amino acid transporter</fullName>
    </submittedName>
</protein>
<evidence type="ECO:0000256" key="6">
    <source>
        <dbReference type="SAM" id="MobiDB-lite"/>
    </source>
</evidence>
<evidence type="ECO:0000256" key="4">
    <source>
        <dbReference type="ARBA" id="ARBA00022989"/>
    </source>
</evidence>
<evidence type="ECO:0000313" key="9">
    <source>
        <dbReference type="Proteomes" id="UP001262032"/>
    </source>
</evidence>
<dbReference type="PANTHER" id="PTHR42770">
    <property type="entry name" value="AMINO ACID TRANSPORTER-RELATED"/>
    <property type="match status" value="1"/>
</dbReference>
<dbReference type="PIRSF" id="PIRSF006060">
    <property type="entry name" value="AA_transporter"/>
    <property type="match status" value="1"/>
</dbReference>
<evidence type="ECO:0000256" key="7">
    <source>
        <dbReference type="SAM" id="Phobius"/>
    </source>
</evidence>
<dbReference type="PANTHER" id="PTHR42770:SF8">
    <property type="entry name" value="PUTRESCINE IMPORTER PUUP"/>
    <property type="match status" value="1"/>
</dbReference>
<keyword evidence="5 7" id="KW-0472">Membrane</keyword>
<dbReference type="GO" id="GO:0022857">
    <property type="term" value="F:transmembrane transporter activity"/>
    <property type="evidence" value="ECO:0007669"/>
    <property type="project" value="InterPro"/>
</dbReference>
<feature type="transmembrane region" description="Helical" evidence="7">
    <location>
        <begin position="25"/>
        <end position="45"/>
    </location>
</feature>
<feature type="transmembrane region" description="Helical" evidence="7">
    <location>
        <begin position="369"/>
        <end position="387"/>
    </location>
</feature>
<organism evidence="8 9">
    <name type="scientific">Pseudarthrobacter oxydans</name>
    <name type="common">Arthrobacter oxydans</name>
    <dbReference type="NCBI Taxonomy" id="1671"/>
    <lineage>
        <taxon>Bacteria</taxon>
        <taxon>Bacillati</taxon>
        <taxon>Actinomycetota</taxon>
        <taxon>Actinomycetes</taxon>
        <taxon>Micrococcales</taxon>
        <taxon>Micrococcaceae</taxon>
        <taxon>Pseudarthrobacter</taxon>
    </lineage>
</organism>
<feature type="transmembrane region" description="Helical" evidence="7">
    <location>
        <begin position="331"/>
        <end position="348"/>
    </location>
</feature>
<keyword evidence="3 7" id="KW-0812">Transmembrane</keyword>
<evidence type="ECO:0000256" key="3">
    <source>
        <dbReference type="ARBA" id="ARBA00022692"/>
    </source>
</evidence>
<sequence>MTYMTIAVVFTTYGVVNQVTDGHLAAAYTLAIVAMLFTASSYATLARKYPVAGSAYTYTQQAFGGFAGFITGWVILLDYLFIPMINFMVIGIYLHTQYPSVPEWVFTIAALLLVLVFNLLGISFVNRANFAIIALSVLLVLVFMLLAFKQVLGGDTSVGLLEPFSFGEGGIGAIASGAAILSLSFLGFDAVSTLSEEAKNARRDIPRAIFASTLVGGLLFVLVAWTGGLAYSPDWATLSTEDVDAAGVTLVGELGGAPFTAFFIAVYVVSSFGSAMTGQASVSRLLFAMGRDGVLPRPLAKLHPRFGTPFIAVIVVSLLAMSSLVLDLNTAAFMISFGALAAFAMVNLSVMKDLFFSRQGRERRTLRTVLVHLVCPLIAFGLTVWLWTSLHPFTWIVGGIWSLLGVVIIGIVTRGFRRPVPKLDFSGESPTTTQIDQLGETSAPR</sequence>
<dbReference type="EMBL" id="JAVDWN010000017">
    <property type="protein sequence ID" value="MDR7165623.1"/>
    <property type="molecule type" value="Genomic_DNA"/>
</dbReference>
<dbReference type="InterPro" id="IPR050367">
    <property type="entry name" value="APC_superfamily"/>
</dbReference>
<dbReference type="Proteomes" id="UP001262032">
    <property type="component" value="Unassembled WGS sequence"/>
</dbReference>
<feature type="transmembrane region" description="Helical" evidence="7">
    <location>
        <begin position="393"/>
        <end position="412"/>
    </location>
</feature>
<feature type="transmembrane region" description="Helical" evidence="7">
    <location>
        <begin position="104"/>
        <end position="125"/>
    </location>
</feature>
<dbReference type="AlphaFoldDB" id="A0AAW8NHY9"/>
<feature type="transmembrane region" description="Helical" evidence="7">
    <location>
        <begin position="130"/>
        <end position="149"/>
    </location>
</feature>